<proteinExistence type="predicted"/>
<organism evidence="2 3">
    <name type="scientific">Stentor coeruleus</name>
    <dbReference type="NCBI Taxonomy" id="5963"/>
    <lineage>
        <taxon>Eukaryota</taxon>
        <taxon>Sar</taxon>
        <taxon>Alveolata</taxon>
        <taxon>Ciliophora</taxon>
        <taxon>Postciliodesmatophora</taxon>
        <taxon>Heterotrichea</taxon>
        <taxon>Heterotrichida</taxon>
        <taxon>Stentoridae</taxon>
        <taxon>Stentor</taxon>
    </lineage>
</organism>
<feature type="transmembrane region" description="Helical" evidence="1">
    <location>
        <begin position="215"/>
        <end position="235"/>
    </location>
</feature>
<feature type="transmembrane region" description="Helical" evidence="1">
    <location>
        <begin position="341"/>
        <end position="360"/>
    </location>
</feature>
<dbReference type="AlphaFoldDB" id="A0A1R2BHD6"/>
<dbReference type="EMBL" id="MPUH01000647">
    <property type="protein sequence ID" value="OMJ76149.1"/>
    <property type="molecule type" value="Genomic_DNA"/>
</dbReference>
<reference evidence="2 3" key="1">
    <citation type="submission" date="2016-11" db="EMBL/GenBank/DDBJ databases">
        <title>The macronuclear genome of Stentor coeruleus: a giant cell with tiny introns.</title>
        <authorList>
            <person name="Slabodnick M."/>
            <person name="Ruby J.G."/>
            <person name="Reiff S.B."/>
            <person name="Swart E.C."/>
            <person name="Gosai S."/>
            <person name="Prabakaran S."/>
            <person name="Witkowska E."/>
            <person name="Larue G.E."/>
            <person name="Fisher S."/>
            <person name="Freeman R.M."/>
            <person name="Gunawardena J."/>
            <person name="Chu W."/>
            <person name="Stover N.A."/>
            <person name="Gregory B.D."/>
            <person name="Nowacki M."/>
            <person name="Derisi J."/>
            <person name="Roy S.W."/>
            <person name="Marshall W.F."/>
            <person name="Sood P."/>
        </authorList>
    </citation>
    <scope>NUCLEOTIDE SEQUENCE [LARGE SCALE GENOMIC DNA]</scope>
    <source>
        <strain evidence="2">WM001</strain>
    </source>
</reference>
<dbReference type="Proteomes" id="UP000187209">
    <property type="component" value="Unassembled WGS sequence"/>
</dbReference>
<name>A0A1R2BHD6_9CILI</name>
<keyword evidence="1" id="KW-1133">Transmembrane helix</keyword>
<evidence type="ECO:0000313" key="3">
    <source>
        <dbReference type="Proteomes" id="UP000187209"/>
    </source>
</evidence>
<evidence type="ECO:0000256" key="1">
    <source>
        <dbReference type="SAM" id="Phobius"/>
    </source>
</evidence>
<keyword evidence="1" id="KW-0812">Transmembrane</keyword>
<keyword evidence="1" id="KW-0472">Membrane</keyword>
<accession>A0A1R2BHD6</accession>
<keyword evidence="3" id="KW-1185">Reference proteome</keyword>
<feature type="transmembrane region" description="Helical" evidence="1">
    <location>
        <begin position="54"/>
        <end position="72"/>
    </location>
</feature>
<feature type="transmembrane region" description="Helical" evidence="1">
    <location>
        <begin position="79"/>
        <end position="99"/>
    </location>
</feature>
<evidence type="ECO:0000313" key="2">
    <source>
        <dbReference type="EMBL" id="OMJ76149.1"/>
    </source>
</evidence>
<feature type="transmembrane region" description="Helical" evidence="1">
    <location>
        <begin position="305"/>
        <end position="329"/>
    </location>
</feature>
<feature type="transmembrane region" description="Helical" evidence="1">
    <location>
        <begin position="111"/>
        <end position="132"/>
    </location>
</feature>
<feature type="transmembrane region" description="Helical" evidence="1">
    <location>
        <begin position="29"/>
        <end position="48"/>
    </location>
</feature>
<sequence>MIIETGLIIGAAAGWKTMSSLGKSDDTKFHLWILFAVCFSMFLCKTFSHNEEIANIILVLMCCTVIPGFYLWEIGWKELSMLIFIHFIVLGATTGYGIHQENLDIDLYAKVLHVLIIILKYLSMLICPYFVVYGYSKIPELLISPALKHIFKQNTLESSKENILRAKSNITYNYTCRGLPTPKFEQANLKTIQKQLDNVESKLSKLSKRITSNRLTQASMIISGCYLVSSGFWIFSTTLGIFIERLVISDCTWSCGFEAKSKVASLFSHLSFIIPLLIGIFFLTAVLIGYMSNTARSWNDNSKETLLGLVFLTALSSFSIQSLLTIYYPKTYKEGLALVNFFFSALISSGSFLFFMYWNFMKCKDHKLPKLPS</sequence>
<feature type="transmembrane region" description="Helical" evidence="1">
    <location>
        <begin position="272"/>
        <end position="293"/>
    </location>
</feature>
<protein>
    <submittedName>
        <fullName evidence="2">Uncharacterized protein</fullName>
    </submittedName>
</protein>
<comment type="caution">
    <text evidence="2">The sequence shown here is derived from an EMBL/GenBank/DDBJ whole genome shotgun (WGS) entry which is preliminary data.</text>
</comment>
<gene>
    <name evidence="2" type="ORF">SteCoe_24519</name>
</gene>